<dbReference type="PANTHER" id="PTHR37984:SF5">
    <property type="entry name" value="PROTEIN NYNRIN-LIKE"/>
    <property type="match status" value="1"/>
</dbReference>
<keyword evidence="2" id="KW-0511">Multifunctional enzyme</keyword>
<gene>
    <name evidence="4" type="primary">K02A2.6</name>
    <name evidence="4" type="ORF">T4E_10808</name>
</gene>
<comment type="caution">
    <text evidence="4">The sequence shown here is derived from an EMBL/GenBank/DDBJ whole genome shotgun (WGS) entry which is preliminary data.</text>
</comment>
<dbReference type="GO" id="GO:0042575">
    <property type="term" value="C:DNA polymerase complex"/>
    <property type="evidence" value="ECO:0007669"/>
    <property type="project" value="UniProtKB-ARBA"/>
</dbReference>
<dbReference type="InterPro" id="IPR001584">
    <property type="entry name" value="Integrase_cat-core"/>
</dbReference>
<dbReference type="GO" id="GO:0015074">
    <property type="term" value="P:DNA integration"/>
    <property type="evidence" value="ECO:0007669"/>
    <property type="project" value="InterPro"/>
</dbReference>
<dbReference type="InterPro" id="IPR041588">
    <property type="entry name" value="Integrase_H2C2"/>
</dbReference>
<dbReference type="InterPro" id="IPR041577">
    <property type="entry name" value="RT_RNaseH_2"/>
</dbReference>
<sequence>MKELYRRQVIWMREKANFFRITQSDHQSRKQFANRLREAAGHCNFESFNTEAALVLQFISGMEDEEINVRLLAKSYHARVSRNQRNKDFKAQRRFEWRSFTVHEMNLNGETMVTVEGDTGMRKPVLRLAKIRATNIMGLDCINAFRAKVFEDGIGHCTKVKAHDEQKDGFVPVFRKPFPLAFAIHDAVGKELERYADMGVLTPTDSSVWAALIVTVKKLRGKIGICADFSAGLNDRIMVDSYPIPRAEVLYQALRFGKTFTKLDLTKAYLQVELDEESKKILVINTHNVLYHYIETAFWCAFGSSDFPKGYGYNEFGLPIRMEKCVFFEKEVRYQGHIFSSKGIRGDPKKTAAIVNMPLPTIISKLRKDARWNWTGEHAKAVERIKRLLNSSFLLTHYQPAWPIALAANASNEGIGAVVNHRLRDGTVKVIAHVSKMHNAAQSNYGQIEKQALAHVYRVNSKKGVPQMAACRLTRWAIALMSYSFDIEYCSTKNFCQADLKQLTAEFQAELPVTARAIAEATKKYSLLKEELRSYFIKRTELSKSYGCLLWEIRTVIPMKLQSRVLMILHETHPGRERMLSMVRKFCWWTAMNKDIEIKAQSCEGCATAQKNSAKVAINPWQLSDRPWKRIHADFAEPIIGKMYLIVVHAHLKWPEVLHMLHNGTQFTATEFTIFCEENGIHHVTSATYIAQSNGQVKRYIHTFKRAIKKSTNDRHPKKDRLREYLMTYRITSHPSTKLTPSEIFLERRIRTVFDLMFSKGIKNHKEQKKNGEQFTEL</sequence>
<evidence type="ECO:0000313" key="4">
    <source>
        <dbReference type="EMBL" id="KRX86473.1"/>
    </source>
</evidence>
<dbReference type="InterPro" id="IPR012337">
    <property type="entry name" value="RNaseH-like_sf"/>
</dbReference>
<dbReference type="InterPro" id="IPR043502">
    <property type="entry name" value="DNA/RNA_pol_sf"/>
</dbReference>
<dbReference type="InterPro" id="IPR036397">
    <property type="entry name" value="RNaseH_sf"/>
</dbReference>
<dbReference type="EMBL" id="JYDU01000371">
    <property type="protein sequence ID" value="KRX86473.1"/>
    <property type="molecule type" value="Genomic_DNA"/>
</dbReference>
<dbReference type="InterPro" id="IPR050951">
    <property type="entry name" value="Retrovirus_Pol_polyprotein"/>
</dbReference>
<accession>A0A0V0XEQ6</accession>
<evidence type="ECO:0000313" key="5">
    <source>
        <dbReference type="Proteomes" id="UP000054815"/>
    </source>
</evidence>
<dbReference type="SUPFAM" id="SSF53098">
    <property type="entry name" value="Ribonuclease H-like"/>
    <property type="match status" value="1"/>
</dbReference>
<dbReference type="InterPro" id="IPR043128">
    <property type="entry name" value="Rev_trsase/Diguanyl_cyclase"/>
</dbReference>
<reference evidence="4 5" key="1">
    <citation type="submission" date="2015-01" db="EMBL/GenBank/DDBJ databases">
        <title>Evolution of Trichinella species and genotypes.</title>
        <authorList>
            <person name="Korhonen P.K."/>
            <person name="Edoardo P."/>
            <person name="Giuseppe L.R."/>
            <person name="Gasser R.B."/>
        </authorList>
    </citation>
    <scope>NUCLEOTIDE SEQUENCE [LARGE SCALE GENOMIC DNA]</scope>
    <source>
        <strain evidence="4">ISS141</strain>
    </source>
</reference>
<protein>
    <recommendedName>
        <fullName evidence="1">RNA-directed DNA polymerase</fullName>
        <ecNumber evidence="1">2.7.7.49</ecNumber>
    </recommendedName>
</protein>
<name>A0A0V0XEQ6_TRIPS</name>
<dbReference type="Gene3D" id="3.30.70.270">
    <property type="match status" value="1"/>
</dbReference>
<evidence type="ECO:0000256" key="2">
    <source>
        <dbReference type="ARBA" id="ARBA00023268"/>
    </source>
</evidence>
<evidence type="ECO:0000256" key="1">
    <source>
        <dbReference type="ARBA" id="ARBA00012493"/>
    </source>
</evidence>
<dbReference type="Pfam" id="PF17921">
    <property type="entry name" value="Integrase_H2C2"/>
    <property type="match status" value="1"/>
</dbReference>
<dbReference type="Pfam" id="PF17919">
    <property type="entry name" value="RT_RNaseH_2"/>
    <property type="match status" value="1"/>
</dbReference>
<dbReference type="PANTHER" id="PTHR37984">
    <property type="entry name" value="PROTEIN CBG26694"/>
    <property type="match status" value="1"/>
</dbReference>
<dbReference type="AlphaFoldDB" id="A0A0V0XEQ6"/>
<dbReference type="Gene3D" id="1.10.340.70">
    <property type="match status" value="1"/>
</dbReference>
<evidence type="ECO:0000259" key="3">
    <source>
        <dbReference type="PROSITE" id="PS50994"/>
    </source>
</evidence>
<dbReference type="SUPFAM" id="SSF56672">
    <property type="entry name" value="DNA/RNA polymerases"/>
    <property type="match status" value="1"/>
</dbReference>
<dbReference type="Proteomes" id="UP000054815">
    <property type="component" value="Unassembled WGS sequence"/>
</dbReference>
<dbReference type="STRING" id="6337.A0A0V0XEQ6"/>
<dbReference type="EC" id="2.7.7.49" evidence="1"/>
<dbReference type="PROSITE" id="PS50994">
    <property type="entry name" value="INTEGRASE"/>
    <property type="match status" value="1"/>
</dbReference>
<proteinExistence type="predicted"/>
<dbReference type="GO" id="GO:0003676">
    <property type="term" value="F:nucleic acid binding"/>
    <property type="evidence" value="ECO:0007669"/>
    <property type="project" value="InterPro"/>
</dbReference>
<dbReference type="GO" id="GO:0003964">
    <property type="term" value="F:RNA-directed DNA polymerase activity"/>
    <property type="evidence" value="ECO:0007669"/>
    <property type="project" value="UniProtKB-EC"/>
</dbReference>
<feature type="domain" description="Integrase catalytic" evidence="3">
    <location>
        <begin position="663"/>
        <end position="749"/>
    </location>
</feature>
<dbReference type="Gene3D" id="3.30.420.10">
    <property type="entry name" value="Ribonuclease H-like superfamily/Ribonuclease H"/>
    <property type="match status" value="1"/>
</dbReference>
<organism evidence="4 5">
    <name type="scientific">Trichinella pseudospiralis</name>
    <name type="common">Parasitic roundworm</name>
    <dbReference type="NCBI Taxonomy" id="6337"/>
    <lineage>
        <taxon>Eukaryota</taxon>
        <taxon>Metazoa</taxon>
        <taxon>Ecdysozoa</taxon>
        <taxon>Nematoda</taxon>
        <taxon>Enoplea</taxon>
        <taxon>Dorylaimia</taxon>
        <taxon>Trichinellida</taxon>
        <taxon>Trichinellidae</taxon>
        <taxon>Trichinella</taxon>
    </lineage>
</organism>
<dbReference type="Gene3D" id="3.10.10.10">
    <property type="entry name" value="HIV Type 1 Reverse Transcriptase, subunit A, domain 1"/>
    <property type="match status" value="1"/>
</dbReference>